<evidence type="ECO:0000256" key="3">
    <source>
        <dbReference type="ARBA" id="ARBA00022525"/>
    </source>
</evidence>
<organism evidence="5 6">
    <name type="scientific">Xanthoceras sorbifolium</name>
    <dbReference type="NCBI Taxonomy" id="99658"/>
    <lineage>
        <taxon>Eukaryota</taxon>
        <taxon>Viridiplantae</taxon>
        <taxon>Streptophyta</taxon>
        <taxon>Embryophyta</taxon>
        <taxon>Tracheophyta</taxon>
        <taxon>Spermatophyta</taxon>
        <taxon>Magnoliopsida</taxon>
        <taxon>eudicotyledons</taxon>
        <taxon>Gunneridae</taxon>
        <taxon>Pentapetalae</taxon>
        <taxon>rosids</taxon>
        <taxon>malvids</taxon>
        <taxon>Sapindales</taxon>
        <taxon>Sapindaceae</taxon>
        <taxon>Xanthoceroideae</taxon>
        <taxon>Xanthoceras</taxon>
    </lineage>
</organism>
<evidence type="ECO:0000256" key="2">
    <source>
        <dbReference type="ARBA" id="ARBA00011738"/>
    </source>
</evidence>
<evidence type="ECO:0000313" key="6">
    <source>
        <dbReference type="Proteomes" id="UP000827721"/>
    </source>
</evidence>
<dbReference type="InterPro" id="IPR004265">
    <property type="entry name" value="Dirigent"/>
</dbReference>
<name>A0ABQ8I2D4_9ROSI</name>
<proteinExistence type="inferred from homology"/>
<reference evidence="5 6" key="1">
    <citation type="submission" date="2021-02" db="EMBL/GenBank/DDBJ databases">
        <title>Plant Genome Project.</title>
        <authorList>
            <person name="Zhang R.-G."/>
        </authorList>
    </citation>
    <scope>NUCLEOTIDE SEQUENCE [LARGE SCALE GENOMIC DNA]</scope>
    <source>
        <tissue evidence="5">Leaves</tissue>
    </source>
</reference>
<dbReference type="PANTHER" id="PTHR21495">
    <property type="entry name" value="NUCLEOPORIN-RELATED"/>
    <property type="match status" value="1"/>
</dbReference>
<evidence type="ECO:0000256" key="1">
    <source>
        <dbReference type="ARBA" id="ARBA00010746"/>
    </source>
</evidence>
<dbReference type="EMBL" id="JAFEMO010000005">
    <property type="protein sequence ID" value="KAH7570582.1"/>
    <property type="molecule type" value="Genomic_DNA"/>
</dbReference>
<dbReference type="Pfam" id="PF03018">
    <property type="entry name" value="Dirigent"/>
    <property type="match status" value="1"/>
</dbReference>
<keyword evidence="3 4" id="KW-0964">Secreted</keyword>
<keyword evidence="4" id="KW-0052">Apoplast</keyword>
<accession>A0ABQ8I2D4</accession>
<gene>
    <name evidence="5" type="ORF">JRO89_XS05G0139800</name>
</gene>
<sequence length="145" mass="15674">MSHLHFYFHDIVSGKNATTVRIAGPQNGTAYGFGSTVMIDDPLTEGPELTSKLVGKAQGMYAIAAQHEVSLLMVMNLAFVDGKYNGSSISILGRNPVFDDVREMPIVGGSGAFRSAHGYALAHTIWFDYKTGDAIVEYNVYVTHG</sequence>
<dbReference type="InterPro" id="IPR044859">
    <property type="entry name" value="Allene_oxi_cyc_Dirigent"/>
</dbReference>
<comment type="function">
    <text evidence="4">Dirigent proteins impart stereoselectivity on the phenoxy radical-coupling reaction, yielding optically active lignans from two molecules of coniferyl alcohol in the biosynthesis of lignans, flavonolignans, and alkaloids and thus plays a central role in plant secondary metabolism.</text>
</comment>
<evidence type="ECO:0000256" key="4">
    <source>
        <dbReference type="RuleBase" id="RU363099"/>
    </source>
</evidence>
<comment type="subunit">
    <text evidence="2 4">Homodimer.</text>
</comment>
<protein>
    <recommendedName>
        <fullName evidence="4">Dirigent protein</fullName>
    </recommendedName>
</protein>
<dbReference type="Proteomes" id="UP000827721">
    <property type="component" value="Unassembled WGS sequence"/>
</dbReference>
<comment type="caution">
    <text evidence="5">The sequence shown here is derived from an EMBL/GenBank/DDBJ whole genome shotgun (WGS) entry which is preliminary data.</text>
</comment>
<comment type="subcellular location">
    <subcellularLocation>
        <location evidence="4">Secreted</location>
        <location evidence="4">Extracellular space</location>
        <location evidence="4">Apoplast</location>
    </subcellularLocation>
</comment>
<evidence type="ECO:0000313" key="5">
    <source>
        <dbReference type="EMBL" id="KAH7570582.1"/>
    </source>
</evidence>
<keyword evidence="6" id="KW-1185">Reference proteome</keyword>
<comment type="similarity">
    <text evidence="1 4">Belongs to the plant dirigent protein family.</text>
</comment>
<dbReference type="Gene3D" id="2.40.480.10">
    <property type="entry name" value="Allene oxide cyclase-like"/>
    <property type="match status" value="1"/>
</dbReference>